<dbReference type="GO" id="GO:0006974">
    <property type="term" value="P:DNA damage response"/>
    <property type="evidence" value="ECO:0007669"/>
    <property type="project" value="TreeGrafter"/>
</dbReference>
<comment type="caution">
    <text evidence="2">The sequence shown here is derived from an EMBL/GenBank/DDBJ whole genome shotgun (WGS) entry which is preliminary data.</text>
</comment>
<keyword evidence="3" id="KW-1185">Reference proteome</keyword>
<sequence>MTRYAVPALMLTAALPMSAHAAEVQIASSGPVVELTVMEEVEAEPDIVTVGAGVTTNAPTAVEALRQNSQAMRAVIDRIKSLGVAERDIQTSSINLNARYDYDQQRQEQVFRGYQASNRVTVKLREIEETGEVLDALVAAGATDLNGPQFSLEDDEAAKASARRAAMQRAEAQAREYASMAGYSNIRLLEINESIQGRSGPQPIVVTASRMMDKAESAPVEPGLVSTGISVTVKYEMTR</sequence>
<keyword evidence="1" id="KW-0732">Signal</keyword>
<dbReference type="Proteomes" id="UP000448199">
    <property type="component" value="Unassembled WGS sequence"/>
</dbReference>
<dbReference type="RefSeq" id="WP_160727210.1">
    <property type="nucleotide sequence ID" value="NZ_WTYC01000002.1"/>
</dbReference>
<evidence type="ECO:0000313" key="2">
    <source>
        <dbReference type="EMBL" id="MXO47650.1"/>
    </source>
</evidence>
<reference evidence="2 3" key="1">
    <citation type="submission" date="2019-12" db="EMBL/GenBank/DDBJ databases">
        <title>Genomic-based taxomic classification of the family Erythrobacteraceae.</title>
        <authorList>
            <person name="Xu L."/>
        </authorList>
    </citation>
    <scope>NUCLEOTIDE SEQUENCE [LARGE SCALE GENOMIC DNA]</scope>
    <source>
        <strain evidence="2 3">DSM 17792</strain>
    </source>
</reference>
<dbReference type="Gene3D" id="3.30.110.170">
    <property type="entry name" value="Protein of unknown function (DUF541), domain 1"/>
    <property type="match status" value="1"/>
</dbReference>
<dbReference type="Pfam" id="PF04402">
    <property type="entry name" value="SIMPL"/>
    <property type="match status" value="1"/>
</dbReference>
<dbReference type="PANTHER" id="PTHR34387">
    <property type="entry name" value="SLR1258 PROTEIN"/>
    <property type="match status" value="1"/>
</dbReference>
<dbReference type="InterPro" id="IPR052022">
    <property type="entry name" value="26kDa_periplasmic_antigen"/>
</dbReference>
<proteinExistence type="predicted"/>
<dbReference type="OrthoDB" id="9813144at2"/>
<feature type="chain" id="PRO_5032792405" evidence="1">
    <location>
        <begin position="22"/>
        <end position="239"/>
    </location>
</feature>
<gene>
    <name evidence="2" type="ORF">GRI69_05210</name>
</gene>
<accession>A0A844XPW1</accession>
<dbReference type="EMBL" id="WTYC01000002">
    <property type="protein sequence ID" value="MXO47650.1"/>
    <property type="molecule type" value="Genomic_DNA"/>
</dbReference>
<dbReference type="Gene3D" id="3.30.70.2970">
    <property type="entry name" value="Protein of unknown function (DUF541), domain 2"/>
    <property type="match status" value="1"/>
</dbReference>
<name>A0A844XPW1_9SPHN</name>
<dbReference type="InterPro" id="IPR007497">
    <property type="entry name" value="SIMPL/DUF541"/>
</dbReference>
<organism evidence="2 3">
    <name type="scientific">Qipengyuania vulgaris</name>
    <dbReference type="NCBI Taxonomy" id="291985"/>
    <lineage>
        <taxon>Bacteria</taxon>
        <taxon>Pseudomonadati</taxon>
        <taxon>Pseudomonadota</taxon>
        <taxon>Alphaproteobacteria</taxon>
        <taxon>Sphingomonadales</taxon>
        <taxon>Erythrobacteraceae</taxon>
        <taxon>Qipengyuania</taxon>
    </lineage>
</organism>
<protein>
    <submittedName>
        <fullName evidence="2">DUF541 domain-containing protein</fullName>
    </submittedName>
</protein>
<evidence type="ECO:0000256" key="1">
    <source>
        <dbReference type="SAM" id="SignalP"/>
    </source>
</evidence>
<feature type="signal peptide" evidence="1">
    <location>
        <begin position="1"/>
        <end position="21"/>
    </location>
</feature>
<dbReference type="PANTHER" id="PTHR34387:SF1">
    <property type="entry name" value="PERIPLASMIC IMMUNOGENIC PROTEIN"/>
    <property type="match status" value="1"/>
</dbReference>
<evidence type="ECO:0000313" key="3">
    <source>
        <dbReference type="Proteomes" id="UP000448199"/>
    </source>
</evidence>
<dbReference type="AlphaFoldDB" id="A0A844XPW1"/>